<dbReference type="OrthoDB" id="2370124at2"/>
<dbReference type="STRING" id="255247.ABE41_017990"/>
<evidence type="ECO:0000313" key="10">
    <source>
        <dbReference type="EMBL" id="ANX13907.1"/>
    </source>
</evidence>
<evidence type="ECO:0000259" key="8">
    <source>
        <dbReference type="Pfam" id="PF05504"/>
    </source>
</evidence>
<dbReference type="AlphaFoldDB" id="A0A1B1Z8Z7"/>
<evidence type="ECO:0000256" key="5">
    <source>
        <dbReference type="ARBA" id="ARBA00023136"/>
    </source>
</evidence>
<dbReference type="NCBIfam" id="TIGR02887">
    <property type="entry name" value="spore_ger_x_C"/>
    <property type="match status" value="1"/>
</dbReference>
<dbReference type="InterPro" id="IPR046953">
    <property type="entry name" value="Spore_GerAC-like_C"/>
</dbReference>
<dbReference type="Pfam" id="PF25198">
    <property type="entry name" value="Spore_GerAC_N"/>
    <property type="match status" value="1"/>
</dbReference>
<keyword evidence="7" id="KW-0449">Lipoprotein</keyword>
<dbReference type="RefSeq" id="WP_066293370.1">
    <property type="nucleotide sequence ID" value="NZ_CP016761.1"/>
</dbReference>
<dbReference type="KEGG" id="far:ABE41_017990"/>
<keyword evidence="11" id="KW-1185">Reference proteome</keyword>
<evidence type="ECO:0000256" key="3">
    <source>
        <dbReference type="ARBA" id="ARBA00022544"/>
    </source>
</evidence>
<dbReference type="PANTHER" id="PTHR35789">
    <property type="entry name" value="SPORE GERMINATION PROTEIN B3"/>
    <property type="match status" value="1"/>
</dbReference>
<dbReference type="InterPro" id="IPR057336">
    <property type="entry name" value="GerAC_N"/>
</dbReference>
<evidence type="ECO:0000256" key="6">
    <source>
        <dbReference type="ARBA" id="ARBA00023139"/>
    </source>
</evidence>
<accession>A0A1B1Z8Z7</accession>
<dbReference type="EMBL" id="CP016761">
    <property type="protein sequence ID" value="ANX13907.1"/>
    <property type="molecule type" value="Genomic_DNA"/>
</dbReference>
<dbReference type="Pfam" id="PF05504">
    <property type="entry name" value="Spore_GerAC"/>
    <property type="match status" value="1"/>
</dbReference>
<feature type="domain" description="Spore germination protein N-terminal" evidence="9">
    <location>
        <begin position="23"/>
        <end position="193"/>
    </location>
</feature>
<evidence type="ECO:0000256" key="7">
    <source>
        <dbReference type="ARBA" id="ARBA00023288"/>
    </source>
</evidence>
<keyword evidence="6" id="KW-0564">Palmitate</keyword>
<name>A0A1B1Z8Z7_9BACL</name>
<gene>
    <name evidence="10" type="ORF">ABE41_017990</name>
</gene>
<evidence type="ECO:0000313" key="11">
    <source>
        <dbReference type="Proteomes" id="UP000077412"/>
    </source>
</evidence>
<organism evidence="10 11">
    <name type="scientific">Fictibacillus arsenicus</name>
    <dbReference type="NCBI Taxonomy" id="255247"/>
    <lineage>
        <taxon>Bacteria</taxon>
        <taxon>Bacillati</taxon>
        <taxon>Bacillota</taxon>
        <taxon>Bacilli</taxon>
        <taxon>Bacillales</taxon>
        <taxon>Fictibacillaceae</taxon>
        <taxon>Fictibacillus</taxon>
    </lineage>
</organism>
<keyword evidence="3" id="KW-0309">Germination</keyword>
<dbReference type="Gene3D" id="3.30.300.210">
    <property type="entry name" value="Nutrient germinant receptor protein C, domain 3"/>
    <property type="match status" value="1"/>
</dbReference>
<sequence>MKNTLLKIIIPLTLIPLLSGCWDQKLIVDQEVMNGISFDLEDEKVKSTILVLNIIPMGTGFFDFKNQISSATGHSLEDTYRELRTYYTGPLTASKSRIVLFGESFAKKNLNAYLDFFFRLPDPYLGSKVAIVKGQEASEFFSTKEIGTNPIAFGLYEIIDAAEDNSTVPKGTLNTLFTYFNEEGKDFLLPVLEKKEGNILVSGAGLISQNAYSGEMISLKDCSLLLLLMDNYGDRVDLETYLSEKKKLNNQVAYRIIKSKREMKIKKDALQKPTVDISLNLKVMIHQYPKTESIDSKKIKELEETISRDLTKKSQAIMKQTQKAKSDVLGIGREIKETDPSAWKAQIWRETYPEIKINTHVKVTIEKTGILK</sequence>
<comment type="subcellular location">
    <subcellularLocation>
        <location evidence="1">Membrane</location>
        <topology evidence="1">Lipid-anchor</topology>
    </subcellularLocation>
</comment>
<dbReference type="InterPro" id="IPR008844">
    <property type="entry name" value="Spore_GerAC-like"/>
</dbReference>
<dbReference type="PANTHER" id="PTHR35789:SF1">
    <property type="entry name" value="SPORE GERMINATION PROTEIN B3"/>
    <property type="match status" value="1"/>
</dbReference>
<comment type="similarity">
    <text evidence="2">Belongs to the GerABKC lipoprotein family.</text>
</comment>
<dbReference type="GO" id="GO:0016020">
    <property type="term" value="C:membrane"/>
    <property type="evidence" value="ECO:0007669"/>
    <property type="project" value="UniProtKB-SubCell"/>
</dbReference>
<evidence type="ECO:0000256" key="1">
    <source>
        <dbReference type="ARBA" id="ARBA00004635"/>
    </source>
</evidence>
<dbReference type="Proteomes" id="UP000077412">
    <property type="component" value="Chromosome"/>
</dbReference>
<evidence type="ECO:0000256" key="2">
    <source>
        <dbReference type="ARBA" id="ARBA00007886"/>
    </source>
</evidence>
<evidence type="ECO:0000259" key="9">
    <source>
        <dbReference type="Pfam" id="PF25198"/>
    </source>
</evidence>
<feature type="domain" description="Spore germination GerAC-like C-terminal" evidence="8">
    <location>
        <begin position="203"/>
        <end position="369"/>
    </location>
</feature>
<dbReference type="GO" id="GO:0009847">
    <property type="term" value="P:spore germination"/>
    <property type="evidence" value="ECO:0007669"/>
    <property type="project" value="InterPro"/>
</dbReference>
<evidence type="ECO:0000256" key="4">
    <source>
        <dbReference type="ARBA" id="ARBA00022729"/>
    </source>
</evidence>
<protein>
    <submittedName>
        <fullName evidence="10">Uncharacterized protein</fullName>
    </submittedName>
</protein>
<reference evidence="10 11" key="1">
    <citation type="submission" date="2016-08" db="EMBL/GenBank/DDBJ databases">
        <title>Complete genome sequence of Fictibacillus arsenicus G25-54, a strain with toxicity to nematodes and a potential arsenic-resistance activity.</title>
        <authorList>
            <person name="Zheng Z."/>
        </authorList>
    </citation>
    <scope>NUCLEOTIDE SEQUENCE [LARGE SCALE GENOMIC DNA]</scope>
    <source>
        <strain evidence="10 11">G25-54</strain>
    </source>
</reference>
<keyword evidence="4" id="KW-0732">Signal</keyword>
<keyword evidence="5" id="KW-0472">Membrane</keyword>
<proteinExistence type="inferred from homology"/>
<dbReference type="InterPro" id="IPR038501">
    <property type="entry name" value="Spore_GerAC_C_sf"/>
</dbReference>
<dbReference type="PROSITE" id="PS51257">
    <property type="entry name" value="PROKAR_LIPOPROTEIN"/>
    <property type="match status" value="1"/>
</dbReference>